<dbReference type="EMBL" id="JADAQX010000624">
    <property type="protein sequence ID" value="KAF8819724.1"/>
    <property type="molecule type" value="Genomic_DNA"/>
</dbReference>
<dbReference type="Gene3D" id="1.10.472.10">
    <property type="entry name" value="Cyclin-like"/>
    <property type="match status" value="1"/>
</dbReference>
<evidence type="ECO:0008006" key="3">
    <source>
        <dbReference type="Google" id="ProtNLM"/>
    </source>
</evidence>
<evidence type="ECO:0000313" key="1">
    <source>
        <dbReference type="EMBL" id="KAF8819724.1"/>
    </source>
</evidence>
<dbReference type="PANTHER" id="PTHR10026">
    <property type="entry name" value="CYCLIN"/>
    <property type="match status" value="1"/>
</dbReference>
<protein>
    <recommendedName>
        <fullName evidence="3">Cyclin N-terminal domain-containing protein</fullName>
    </recommendedName>
</protein>
<gene>
    <name evidence="1" type="ORF">IE077_004066</name>
</gene>
<comment type="caution">
    <text evidence="1">The sequence shown here is derived from an EMBL/GenBank/DDBJ whole genome shotgun (WGS) entry which is preliminary data.</text>
</comment>
<name>A0ABQ7J6W0_9APIC</name>
<dbReference type="SUPFAM" id="SSF47954">
    <property type="entry name" value="Cyclin-like"/>
    <property type="match status" value="1"/>
</dbReference>
<sequence>MKQSTFDPSILKENFIEDNSTRDEMVYGLRTALGYVVQATCQDLQFTPPAACLASMYFHAVFPRGFDEEELKRSCKLSKISQNDANAILNPEENDARRVVSSLTNAMTACIFLAGKMGESPVKLRDCVNSLDFHQSIIKEIDSCKENFDLSGYQTLSMKAYWDRRDACLKEEARILHVLRFVFEPKKLYELLMEVQCAMNCTHLQAHLIWSIVNDVTASPILEEFGIEMLIIASFLVACKLEMVCNYHEQYASSFSKFHGTLDHDHNNLINNVSSFMQQWENSVIEKTRCETPITSTRNDPNEGESNFETPSTASLHVPFHASIEQTLESNQRSCFEVFNRLRHLLFDINSKYCFDDQALWTDLENICSKVLQNYKLFSTAFTL</sequence>
<dbReference type="Proteomes" id="UP000823046">
    <property type="component" value="Unassembled WGS sequence"/>
</dbReference>
<accession>A0ABQ7J6W0</accession>
<proteinExistence type="predicted"/>
<evidence type="ECO:0000313" key="2">
    <source>
        <dbReference type="Proteomes" id="UP000823046"/>
    </source>
</evidence>
<dbReference type="InterPro" id="IPR036915">
    <property type="entry name" value="Cyclin-like_sf"/>
</dbReference>
<organism evidence="1 2">
    <name type="scientific">Cardiosporidium cionae</name>
    <dbReference type="NCBI Taxonomy" id="476202"/>
    <lineage>
        <taxon>Eukaryota</taxon>
        <taxon>Sar</taxon>
        <taxon>Alveolata</taxon>
        <taxon>Apicomplexa</taxon>
        <taxon>Aconoidasida</taxon>
        <taxon>Nephromycida</taxon>
        <taxon>Cardiosporidium</taxon>
    </lineage>
</organism>
<reference evidence="1 2" key="1">
    <citation type="journal article" date="2020" name="bioRxiv">
        <title>Metabolic contributions of an alphaproteobacterial endosymbiont in the apicomplexan Cardiosporidium cionae.</title>
        <authorList>
            <person name="Hunter E.S."/>
            <person name="Paight C.J."/>
            <person name="Lane C.E."/>
        </authorList>
    </citation>
    <scope>NUCLEOTIDE SEQUENCE [LARGE SCALE GENOMIC DNA]</scope>
    <source>
        <strain evidence="1">ESH_2018</strain>
    </source>
</reference>
<dbReference type="InterPro" id="IPR043198">
    <property type="entry name" value="Cyclin/Ssn8"/>
</dbReference>
<keyword evidence="2" id="KW-1185">Reference proteome</keyword>